<dbReference type="InterPro" id="IPR006037">
    <property type="entry name" value="RCK_C"/>
</dbReference>
<dbReference type="KEGG" id="dog:HP555_12210"/>
<feature type="domain" description="RCK N-terminal" evidence="3">
    <location>
        <begin position="130"/>
        <end position="245"/>
    </location>
</feature>
<dbReference type="InterPro" id="IPR050721">
    <property type="entry name" value="Trk_Ktr_HKT_K-transport"/>
</dbReference>
<dbReference type="GO" id="GO:0005886">
    <property type="term" value="C:plasma membrane"/>
    <property type="evidence" value="ECO:0007669"/>
    <property type="project" value="UniProtKB-SubCell"/>
</dbReference>
<dbReference type="PROSITE" id="PS51201">
    <property type="entry name" value="RCK_N"/>
    <property type="match status" value="2"/>
</dbReference>
<dbReference type="Gene3D" id="3.40.50.720">
    <property type="entry name" value="NAD(P)-binding Rossmann-like Domain"/>
    <property type="match status" value="2"/>
</dbReference>
<sequence>MKFLPSLMFFFVRNHVVRRNALSLVKFTVFLIVLVSIYSYLFHVIMLHEGRDYSAITGLYWALTVMSTLGFGDITFNSDLGKCFSIVVLLSGIILFLIVLPFTFIKYFYAPWLEAQRKSRIPRQLPAEITKHVIITCFDPIGIALVQRLKQYGHSYVFLVTEVQQAIDLVDQGYRVLVGELDDADTYLRARVDRAAMVVVLNDDMKNTSIVYTVREISPHVPIIANADMDDSVAILRLAGCSHVFQFMNMLGHSLARRTLGARTHSNIIGRFEELVIAEALAMRTHLVGRTIREIGLRQATGLNIVGLWSRGYFSLPHPETKIESSTVLVLVGTTEQLDAYGAFVGESQPPNSAPILILGGGRVGRAAADTLREQGVAHRVVEKNPRICEDMENCIVGSAADYQTLIKAGIESAPSVFITTHNDDVNIYLTIYCRHLRPDIQIISRATPDRNITGLHAAGADLVMSHASIVVNTIINILTPGKVLMVTEGLNIFRCPVHPQLVGKSILNSGIRESTGCSVIAVFHDGELHINPDPGMILSAEDELLMIGTIFSEKAFAKKYPDV</sequence>
<gene>
    <name evidence="5" type="ORF">HP555_12210</name>
</gene>
<dbReference type="Proteomes" id="UP000596092">
    <property type="component" value="Chromosome"/>
</dbReference>
<dbReference type="GO" id="GO:0006813">
    <property type="term" value="P:potassium ion transport"/>
    <property type="evidence" value="ECO:0007669"/>
    <property type="project" value="InterPro"/>
</dbReference>
<dbReference type="InterPro" id="IPR036721">
    <property type="entry name" value="RCK_C_sf"/>
</dbReference>
<dbReference type="PANTHER" id="PTHR43833">
    <property type="entry name" value="POTASSIUM CHANNEL PROTEIN 2-RELATED-RELATED"/>
    <property type="match status" value="1"/>
</dbReference>
<dbReference type="Pfam" id="PF07885">
    <property type="entry name" value="Ion_trans_2"/>
    <property type="match status" value="1"/>
</dbReference>
<evidence type="ECO:0000256" key="1">
    <source>
        <dbReference type="ARBA" id="ARBA00004651"/>
    </source>
</evidence>
<dbReference type="SUPFAM" id="SSF81324">
    <property type="entry name" value="Voltage-gated potassium channels"/>
    <property type="match status" value="1"/>
</dbReference>
<comment type="subcellular location">
    <subcellularLocation>
        <location evidence="1">Cell membrane</location>
        <topology evidence="1">Multi-pass membrane protein</topology>
    </subcellularLocation>
</comment>
<feature type="transmembrane region" description="Helical" evidence="2">
    <location>
        <begin position="84"/>
        <end position="109"/>
    </location>
</feature>
<dbReference type="Pfam" id="PF02080">
    <property type="entry name" value="TrkA_C"/>
    <property type="match status" value="2"/>
</dbReference>
<keyword evidence="6" id="KW-1185">Reference proteome</keyword>
<feature type="domain" description="RCK C-terminal" evidence="4">
    <location>
        <begin position="480"/>
        <end position="563"/>
    </location>
</feature>
<evidence type="ECO:0000259" key="4">
    <source>
        <dbReference type="PROSITE" id="PS51202"/>
    </source>
</evidence>
<keyword evidence="2" id="KW-1133">Transmembrane helix</keyword>
<dbReference type="PANTHER" id="PTHR43833:SF13">
    <property type="entry name" value="POTASSIUM CHANNEL PROTEIN 2-RELATED"/>
    <property type="match status" value="1"/>
</dbReference>
<dbReference type="AlphaFoldDB" id="A0A7T6ARI6"/>
<dbReference type="RefSeq" id="WP_199262857.1">
    <property type="nucleotide sequence ID" value="NZ_CP054140.1"/>
</dbReference>
<keyword evidence="2" id="KW-0472">Membrane</keyword>
<protein>
    <submittedName>
        <fullName evidence="5">NAD-binding protein</fullName>
    </submittedName>
</protein>
<proteinExistence type="predicted"/>
<name>A0A7T6ARI6_9BACT</name>
<dbReference type="PROSITE" id="PS51202">
    <property type="entry name" value="RCK_C"/>
    <property type="match status" value="2"/>
</dbReference>
<feature type="domain" description="RCK C-terminal" evidence="4">
    <location>
        <begin position="263"/>
        <end position="347"/>
    </location>
</feature>
<feature type="transmembrane region" description="Helical" evidence="2">
    <location>
        <begin position="21"/>
        <end position="41"/>
    </location>
</feature>
<dbReference type="GO" id="GO:0008324">
    <property type="term" value="F:monoatomic cation transmembrane transporter activity"/>
    <property type="evidence" value="ECO:0007669"/>
    <property type="project" value="InterPro"/>
</dbReference>
<dbReference type="SUPFAM" id="SSF116726">
    <property type="entry name" value="TrkA C-terminal domain-like"/>
    <property type="match status" value="2"/>
</dbReference>
<dbReference type="Pfam" id="PF02254">
    <property type="entry name" value="TrkA_N"/>
    <property type="match status" value="2"/>
</dbReference>
<evidence type="ECO:0000313" key="5">
    <source>
        <dbReference type="EMBL" id="QQG66577.1"/>
    </source>
</evidence>
<dbReference type="InterPro" id="IPR036291">
    <property type="entry name" value="NAD(P)-bd_dom_sf"/>
</dbReference>
<feature type="transmembrane region" description="Helical" evidence="2">
    <location>
        <begin position="53"/>
        <end position="72"/>
    </location>
</feature>
<dbReference type="InterPro" id="IPR003148">
    <property type="entry name" value="RCK_N"/>
</dbReference>
<evidence type="ECO:0000259" key="3">
    <source>
        <dbReference type="PROSITE" id="PS51201"/>
    </source>
</evidence>
<evidence type="ECO:0000313" key="6">
    <source>
        <dbReference type="Proteomes" id="UP000596092"/>
    </source>
</evidence>
<dbReference type="Gene3D" id="1.10.287.70">
    <property type="match status" value="1"/>
</dbReference>
<organism evidence="5 6">
    <name type="scientific">Desulfobulbus oligotrophicus</name>
    <dbReference type="NCBI Taxonomy" id="1909699"/>
    <lineage>
        <taxon>Bacteria</taxon>
        <taxon>Pseudomonadati</taxon>
        <taxon>Thermodesulfobacteriota</taxon>
        <taxon>Desulfobulbia</taxon>
        <taxon>Desulfobulbales</taxon>
        <taxon>Desulfobulbaceae</taxon>
        <taxon>Desulfobulbus</taxon>
    </lineage>
</organism>
<dbReference type="EMBL" id="CP054140">
    <property type="protein sequence ID" value="QQG66577.1"/>
    <property type="molecule type" value="Genomic_DNA"/>
</dbReference>
<accession>A0A7T6ARI6</accession>
<keyword evidence="2" id="KW-0812">Transmembrane</keyword>
<evidence type="ECO:0000256" key="2">
    <source>
        <dbReference type="SAM" id="Phobius"/>
    </source>
</evidence>
<dbReference type="SUPFAM" id="SSF51735">
    <property type="entry name" value="NAD(P)-binding Rossmann-fold domains"/>
    <property type="match status" value="2"/>
</dbReference>
<dbReference type="InterPro" id="IPR013099">
    <property type="entry name" value="K_chnl_dom"/>
</dbReference>
<reference evidence="5 6" key="1">
    <citation type="submission" date="2020-05" db="EMBL/GenBank/DDBJ databases">
        <title>Complete genome of Desulfobulbus oligotrophicus.</title>
        <authorList>
            <person name="Podar M."/>
        </authorList>
    </citation>
    <scope>NUCLEOTIDE SEQUENCE [LARGE SCALE GENOMIC DNA]</scope>
    <source>
        <strain evidence="5 6">Prop6</strain>
    </source>
</reference>
<feature type="domain" description="RCK N-terminal" evidence="3">
    <location>
        <begin position="353"/>
        <end position="466"/>
    </location>
</feature>
<dbReference type="Gene3D" id="3.30.70.1450">
    <property type="entry name" value="Regulator of K+ conductance, C-terminal domain"/>
    <property type="match status" value="2"/>
</dbReference>